<dbReference type="PROSITE" id="PS51534">
    <property type="entry name" value="SEFIR"/>
    <property type="match status" value="1"/>
</dbReference>
<feature type="compositionally biased region" description="Low complexity" evidence="9">
    <location>
        <begin position="614"/>
        <end position="636"/>
    </location>
</feature>
<feature type="region of interest" description="Disordered" evidence="9">
    <location>
        <begin position="605"/>
        <end position="738"/>
    </location>
</feature>
<proteinExistence type="predicted"/>
<feature type="compositionally biased region" description="Acidic residues" evidence="9">
    <location>
        <begin position="1"/>
        <end position="12"/>
    </location>
</feature>
<keyword evidence="5" id="KW-0472">Membrane</keyword>
<feature type="compositionally biased region" description="Pro residues" evidence="9">
    <location>
        <begin position="680"/>
        <end position="690"/>
    </location>
</feature>
<comment type="caution">
    <text evidence="11">The sequence shown here is derived from an EMBL/GenBank/DDBJ whole genome shotgun (WGS) entry which is preliminary data.</text>
</comment>
<evidence type="ECO:0000256" key="3">
    <source>
        <dbReference type="ARBA" id="ARBA00022729"/>
    </source>
</evidence>
<dbReference type="GO" id="GO:0016020">
    <property type="term" value="C:membrane"/>
    <property type="evidence" value="ECO:0007669"/>
    <property type="project" value="UniProtKB-SubCell"/>
</dbReference>
<keyword evidence="4" id="KW-1133">Transmembrane helix</keyword>
<evidence type="ECO:0000256" key="5">
    <source>
        <dbReference type="ARBA" id="ARBA00023136"/>
    </source>
</evidence>
<dbReference type="InterPro" id="IPR003961">
    <property type="entry name" value="FN3_dom"/>
</dbReference>
<dbReference type="Gene3D" id="3.40.50.11530">
    <property type="match status" value="1"/>
</dbReference>
<evidence type="ECO:0000256" key="8">
    <source>
        <dbReference type="ARBA" id="ARBA00069308"/>
    </source>
</evidence>
<dbReference type="InterPro" id="IPR031951">
    <property type="entry name" value="IL17R_D_N"/>
</dbReference>
<dbReference type="AlphaFoldDB" id="A0AA47MZ30"/>
<accession>A0AA47MZ30</accession>
<feature type="compositionally biased region" description="Polar residues" evidence="9">
    <location>
        <begin position="331"/>
        <end position="340"/>
    </location>
</feature>
<dbReference type="InterPro" id="IPR039465">
    <property type="entry name" value="IL-17_rcpt-like"/>
</dbReference>
<evidence type="ECO:0000256" key="1">
    <source>
        <dbReference type="ARBA" id="ARBA00004479"/>
    </source>
</evidence>
<evidence type="ECO:0000313" key="12">
    <source>
        <dbReference type="Proteomes" id="UP001174136"/>
    </source>
</evidence>
<evidence type="ECO:0000256" key="2">
    <source>
        <dbReference type="ARBA" id="ARBA00022692"/>
    </source>
</evidence>
<feature type="region of interest" description="Disordered" evidence="9">
    <location>
        <begin position="324"/>
        <end position="344"/>
    </location>
</feature>
<name>A0AA47MZ30_MERPO</name>
<feature type="compositionally biased region" description="Low complexity" evidence="9">
    <location>
        <begin position="643"/>
        <end position="663"/>
    </location>
</feature>
<keyword evidence="7" id="KW-0325">Glycoprotein</keyword>
<keyword evidence="12" id="KW-1185">Reference proteome</keyword>
<dbReference type="EMBL" id="JAOPHQ010002002">
    <property type="protein sequence ID" value="KAK0148719.1"/>
    <property type="molecule type" value="Genomic_DNA"/>
</dbReference>
<dbReference type="SUPFAM" id="SSF49265">
    <property type="entry name" value="Fibronectin type III"/>
    <property type="match status" value="1"/>
</dbReference>
<dbReference type="Pfam" id="PF08357">
    <property type="entry name" value="SEFIR"/>
    <property type="match status" value="1"/>
</dbReference>
<evidence type="ECO:0000256" key="9">
    <source>
        <dbReference type="SAM" id="MobiDB-lite"/>
    </source>
</evidence>
<dbReference type="FunFam" id="3.40.50.11530:FF:000003">
    <property type="entry name" value="Interleukin-17 receptor D"/>
    <property type="match status" value="1"/>
</dbReference>
<dbReference type="PANTHER" id="PTHR15583:SF14">
    <property type="entry name" value="INTERLEUKIN-17 RECEPTOR D"/>
    <property type="match status" value="1"/>
</dbReference>
<feature type="region of interest" description="Disordered" evidence="9">
    <location>
        <begin position="556"/>
        <end position="584"/>
    </location>
</feature>
<dbReference type="PANTHER" id="PTHR15583">
    <property type="entry name" value="INTERLEUKIN-17 RECEPTOR"/>
    <property type="match status" value="1"/>
</dbReference>
<dbReference type="InterPro" id="IPR036116">
    <property type="entry name" value="FN3_sf"/>
</dbReference>
<sequence length="738" mass="81778">MRREEEGEEKEEWEEKGRDCSSLPPLGKHVIHEVINVSYSHMTCEDRLAVTVHWNPSPLGIEHVRGFRVYVEEKDPEGKQCQHLILKDPRQLSFNYRNTKLSSRAFQGLTFDTDYLVRVVPFPTLMNDSFFPPSFLRTNCEWSAWPPITHTPAITAYHTLDFLSVTCVYVCVCSLACEHLLGPDNLACKPYWRPRTLNVSQMGSNLHVVFDHAPSSFGFAVYFLYFKLRQEGPFRMQRCTPDYSLPRTLCTLQDVGPGTYAIELRDENNSTRRQTQFYVGQGHSPWAGPIRAMTITVPVVVLSAFATLFTVMCRKKHQENIYSQLDEESSESSNHGTAQSGERAGPRPKVFVVYSNRDGEQHTSVIQAFAYFLQDFCRCEVVLDLWEHLHICKEGQMSWLSRQLDRADHVLIICSTGLRYHVERKSCRGKTPVSRRGNGSSSSSPIGGTGSDLFIVAVAMIAEKLRLAHQGEGGREEGRYVAAYFDYSSENDVPTLLSLAPRLKLMDQLSQLVVRLHPGGASTSNVSRRNYFRSRSGRALYVAICNMHQHISLHHQDAAPPATSSCFSPPISSSGAQPQDDSTLVLREVQVKTMDRRRDFLQTNTLLLADGTNPRPASSSARRSGPSVRSSSGKSGLSHRDPPSSSSSPSGSSSSSTPSLPQDDPSPFPLPATHTLAEAPPSPPEIPPPRDSGIYDSSVPSSELSIPLLDGLTHDQADSASLADSESSSSGLGKTGLF</sequence>
<organism evidence="11 12">
    <name type="scientific">Merluccius polli</name>
    <name type="common">Benguela hake</name>
    <name type="synonym">Merluccius cadenati</name>
    <dbReference type="NCBI Taxonomy" id="89951"/>
    <lineage>
        <taxon>Eukaryota</taxon>
        <taxon>Metazoa</taxon>
        <taxon>Chordata</taxon>
        <taxon>Craniata</taxon>
        <taxon>Vertebrata</taxon>
        <taxon>Euteleostomi</taxon>
        <taxon>Actinopterygii</taxon>
        <taxon>Neopterygii</taxon>
        <taxon>Teleostei</taxon>
        <taxon>Neoteleostei</taxon>
        <taxon>Acanthomorphata</taxon>
        <taxon>Zeiogadaria</taxon>
        <taxon>Gadariae</taxon>
        <taxon>Gadiformes</taxon>
        <taxon>Gadoidei</taxon>
        <taxon>Merlucciidae</taxon>
        <taxon>Merluccius</taxon>
    </lineage>
</organism>
<evidence type="ECO:0000256" key="7">
    <source>
        <dbReference type="ARBA" id="ARBA00023180"/>
    </source>
</evidence>
<dbReference type="InterPro" id="IPR013568">
    <property type="entry name" value="SEFIR_dom"/>
</dbReference>
<dbReference type="Pfam" id="PF16742">
    <property type="entry name" value="IL17R_D_N"/>
    <property type="match status" value="1"/>
</dbReference>
<feature type="compositionally biased region" description="Low complexity" evidence="9">
    <location>
        <begin position="564"/>
        <end position="574"/>
    </location>
</feature>
<feature type="domain" description="SEFIR" evidence="10">
    <location>
        <begin position="347"/>
        <end position="514"/>
    </location>
</feature>
<comment type="subcellular location">
    <subcellularLocation>
        <location evidence="1">Membrane</location>
        <topology evidence="1">Single-pass type I membrane protein</topology>
    </subcellularLocation>
</comment>
<evidence type="ECO:0000256" key="6">
    <source>
        <dbReference type="ARBA" id="ARBA00023170"/>
    </source>
</evidence>
<dbReference type="CDD" id="cd00063">
    <property type="entry name" value="FN3"/>
    <property type="match status" value="1"/>
</dbReference>
<feature type="compositionally biased region" description="Low complexity" evidence="9">
    <location>
        <begin position="718"/>
        <end position="730"/>
    </location>
</feature>
<gene>
    <name evidence="11" type="primary">il17rd</name>
    <name evidence="11" type="ORF">N1851_010954</name>
</gene>
<dbReference type="Proteomes" id="UP001174136">
    <property type="component" value="Unassembled WGS sequence"/>
</dbReference>
<evidence type="ECO:0000313" key="11">
    <source>
        <dbReference type="EMBL" id="KAK0148719.1"/>
    </source>
</evidence>
<keyword evidence="6 11" id="KW-0675">Receptor</keyword>
<keyword evidence="2" id="KW-0812">Transmembrane</keyword>
<evidence type="ECO:0000256" key="4">
    <source>
        <dbReference type="ARBA" id="ARBA00022989"/>
    </source>
</evidence>
<evidence type="ECO:0000259" key="10">
    <source>
        <dbReference type="PROSITE" id="PS51534"/>
    </source>
</evidence>
<dbReference type="GO" id="GO:0030368">
    <property type="term" value="F:interleukin-17 receptor activity"/>
    <property type="evidence" value="ECO:0007669"/>
    <property type="project" value="InterPro"/>
</dbReference>
<feature type="region of interest" description="Disordered" evidence="9">
    <location>
        <begin position="1"/>
        <end position="20"/>
    </location>
</feature>
<reference evidence="11" key="1">
    <citation type="journal article" date="2023" name="Front. Mar. Sci.">
        <title>A new Merluccius polli reference genome to investigate the effects of global change in West African waters.</title>
        <authorList>
            <person name="Mateo J.L."/>
            <person name="Blanco-Fernandez C."/>
            <person name="Garcia-Vazquez E."/>
            <person name="Machado-Schiaffino G."/>
        </authorList>
    </citation>
    <scope>NUCLEOTIDE SEQUENCE</scope>
    <source>
        <strain evidence="11">C29</strain>
        <tissue evidence="11">Fin</tissue>
    </source>
</reference>
<keyword evidence="3" id="KW-0732">Signal</keyword>
<protein>
    <recommendedName>
        <fullName evidence="8">Interleukin-17 receptor D</fullName>
    </recommendedName>
</protein>